<dbReference type="Pfam" id="PF00399">
    <property type="entry name" value="PIR"/>
    <property type="match status" value="1"/>
</dbReference>
<reference evidence="10 11" key="1">
    <citation type="submission" date="2015-01" db="EMBL/GenBank/DDBJ databases">
        <title>The Genome Sequence of Fonsecaea pedrosoi CBS 271.37.</title>
        <authorList>
            <consortium name="The Broad Institute Genomics Platform"/>
            <person name="Cuomo C."/>
            <person name="de Hoog S."/>
            <person name="Gorbushina A."/>
            <person name="Stielow B."/>
            <person name="Teixiera M."/>
            <person name="Abouelleil A."/>
            <person name="Chapman S.B."/>
            <person name="Priest M."/>
            <person name="Young S.K."/>
            <person name="Wortman J."/>
            <person name="Nusbaum C."/>
            <person name="Birren B."/>
        </authorList>
    </citation>
    <scope>NUCLEOTIDE SEQUENCE [LARGE SCALE GENOMIC DNA]</scope>
    <source>
        <strain evidence="10 11">CBS 271.37</strain>
    </source>
</reference>
<feature type="region of interest" description="Disordered" evidence="7">
    <location>
        <begin position="303"/>
        <end position="330"/>
    </location>
</feature>
<evidence type="ECO:0000256" key="1">
    <source>
        <dbReference type="ARBA" id="ARBA00004191"/>
    </source>
</evidence>
<evidence type="ECO:0000256" key="2">
    <source>
        <dbReference type="ARBA" id="ARBA00022512"/>
    </source>
</evidence>
<keyword evidence="11" id="KW-1185">Reference proteome</keyword>
<comment type="similarity">
    <text evidence="6">Belongs to the PIR protein family.</text>
</comment>
<protein>
    <submittedName>
        <fullName evidence="10">Unplaced genomic scaffold supercont1.3, whole genome shotgun sequence</fullName>
    </submittedName>
</protein>
<evidence type="ECO:0000256" key="3">
    <source>
        <dbReference type="ARBA" id="ARBA00022525"/>
    </source>
</evidence>
<dbReference type="EMBL" id="KN846971">
    <property type="protein sequence ID" value="KIW81883.1"/>
    <property type="molecule type" value="Genomic_DNA"/>
</dbReference>
<dbReference type="RefSeq" id="XP_013285691.1">
    <property type="nucleotide sequence ID" value="XM_013430237.1"/>
</dbReference>
<feature type="region of interest" description="Disordered" evidence="7">
    <location>
        <begin position="60"/>
        <end position="83"/>
    </location>
</feature>
<dbReference type="OrthoDB" id="5415592at2759"/>
<keyword evidence="4 8" id="KW-0732">Signal</keyword>
<dbReference type="InterPro" id="IPR000420">
    <property type="entry name" value="Yeast_PIR_rpt"/>
</dbReference>
<comment type="subcellular location">
    <subcellularLocation>
        <location evidence="1">Secreted</location>
        <location evidence="1">Cell wall</location>
    </subcellularLocation>
</comment>
<evidence type="ECO:0000256" key="4">
    <source>
        <dbReference type="ARBA" id="ARBA00022729"/>
    </source>
</evidence>
<dbReference type="Pfam" id="PF22799">
    <property type="entry name" value="PIR1-like_C"/>
    <property type="match status" value="2"/>
</dbReference>
<feature type="compositionally biased region" description="Low complexity" evidence="7">
    <location>
        <begin position="201"/>
        <end position="234"/>
    </location>
</feature>
<feature type="domain" description="Cell wall mannoprotein PIR1-like C-terminal" evidence="9">
    <location>
        <begin position="264"/>
        <end position="300"/>
    </location>
</feature>
<accession>A0A0D2GLR8</accession>
<keyword evidence="2" id="KW-0134">Cell wall</keyword>
<dbReference type="GO" id="GO:0009277">
    <property type="term" value="C:fungal-type cell wall"/>
    <property type="evidence" value="ECO:0007669"/>
    <property type="project" value="TreeGrafter"/>
</dbReference>
<evidence type="ECO:0000256" key="8">
    <source>
        <dbReference type="SAM" id="SignalP"/>
    </source>
</evidence>
<evidence type="ECO:0000313" key="11">
    <source>
        <dbReference type="Proteomes" id="UP000053029"/>
    </source>
</evidence>
<dbReference type="GO" id="GO:0005199">
    <property type="term" value="F:structural constituent of cell wall"/>
    <property type="evidence" value="ECO:0007669"/>
    <property type="project" value="InterPro"/>
</dbReference>
<dbReference type="PANTHER" id="PTHR47254">
    <property type="entry name" value="CELL WALL MANNOPROTEIN CIS3-RELATED"/>
    <property type="match status" value="1"/>
</dbReference>
<proteinExistence type="inferred from homology"/>
<evidence type="ECO:0000256" key="7">
    <source>
        <dbReference type="SAM" id="MobiDB-lite"/>
    </source>
</evidence>
<feature type="compositionally biased region" description="Low complexity" evidence="7">
    <location>
        <begin position="60"/>
        <end position="75"/>
    </location>
</feature>
<dbReference type="HOGENOM" id="CLU_039662_1_0_1"/>
<gene>
    <name evidence="10" type="ORF">Z517_04909</name>
</gene>
<feature type="chain" id="PRO_5002253986" evidence="8">
    <location>
        <begin position="18"/>
        <end position="379"/>
    </location>
</feature>
<dbReference type="GeneID" id="25304399"/>
<dbReference type="PANTHER" id="PTHR47254:SF1">
    <property type="entry name" value="CELL WALL MANNOPROTEIN CIS3-RELATED"/>
    <property type="match status" value="1"/>
</dbReference>
<dbReference type="AlphaFoldDB" id="A0A0D2GLR8"/>
<dbReference type="PROSITE" id="PS50256">
    <property type="entry name" value="PIR_REPEAT_2"/>
    <property type="match status" value="1"/>
</dbReference>
<evidence type="ECO:0000256" key="6">
    <source>
        <dbReference type="ARBA" id="ARBA00038219"/>
    </source>
</evidence>
<dbReference type="InterPro" id="IPR054508">
    <property type="entry name" value="PIR1-like_C"/>
</dbReference>
<keyword evidence="3" id="KW-0964">Secreted</keyword>
<keyword evidence="5" id="KW-0677">Repeat</keyword>
<evidence type="ECO:0000313" key="10">
    <source>
        <dbReference type="EMBL" id="KIW81883.1"/>
    </source>
</evidence>
<feature type="signal peptide" evidence="8">
    <location>
        <begin position="1"/>
        <end position="17"/>
    </location>
</feature>
<feature type="domain" description="Cell wall mannoprotein PIR1-like C-terminal" evidence="9">
    <location>
        <begin position="334"/>
        <end position="367"/>
    </location>
</feature>
<dbReference type="VEuPathDB" id="FungiDB:Z517_04909"/>
<feature type="region of interest" description="Disordered" evidence="7">
    <location>
        <begin position="188"/>
        <end position="245"/>
    </location>
</feature>
<dbReference type="Proteomes" id="UP000053029">
    <property type="component" value="Unassembled WGS sequence"/>
</dbReference>
<organism evidence="10 11">
    <name type="scientific">Fonsecaea pedrosoi CBS 271.37</name>
    <dbReference type="NCBI Taxonomy" id="1442368"/>
    <lineage>
        <taxon>Eukaryota</taxon>
        <taxon>Fungi</taxon>
        <taxon>Dikarya</taxon>
        <taxon>Ascomycota</taxon>
        <taxon>Pezizomycotina</taxon>
        <taxon>Eurotiomycetes</taxon>
        <taxon>Chaetothyriomycetidae</taxon>
        <taxon>Chaetothyriales</taxon>
        <taxon>Herpotrichiellaceae</taxon>
        <taxon>Fonsecaea</taxon>
    </lineage>
</organism>
<name>A0A0D2GLR8_9EURO</name>
<sequence>MIRSLCVSVVLYSCAYASPIAQPQPQAVTAVIPPPQPPPPGCAGTFSGVFGIALTNISVPASPSTPAPSSETNPAGKLRERQEVPPVPIFTMGAVSQSGDGQVQGGMHTTAITMSTTSMAPVSQIGDGQIQAPAVTAVSGTYATEASLVVAPTSNVPVPFPPRGSNQSATPTKPPTVLEQACGVSTRLNLSPTFPLPSPSPSTSSPQPSIPAPSSSSSTSPSPNDSTTSITPSTSPTPSPSPRLSLVSCLTDSTLRLHLRDNNLYDAFNRTGYIASNYQFQFDGPPQSGAIWTSGWSICPVDTSNNNNDLGPRSSSSPTPAGETSTVDEDDGIRTLALGGTTTFWQCLSGDFYNLYTENWAAQCSPVELRVVRLVACGQ</sequence>
<dbReference type="GO" id="GO:0031505">
    <property type="term" value="P:fungal-type cell wall organization"/>
    <property type="evidence" value="ECO:0007669"/>
    <property type="project" value="UniProtKB-ARBA"/>
</dbReference>
<dbReference type="InterPro" id="IPR051153">
    <property type="entry name" value="Yeast_CWMannoprotein_PIR"/>
</dbReference>
<evidence type="ECO:0000256" key="5">
    <source>
        <dbReference type="ARBA" id="ARBA00022737"/>
    </source>
</evidence>
<evidence type="ECO:0000259" key="9">
    <source>
        <dbReference type="Pfam" id="PF22799"/>
    </source>
</evidence>
<feature type="compositionally biased region" description="Polar residues" evidence="7">
    <location>
        <begin position="303"/>
        <end position="325"/>
    </location>
</feature>